<protein>
    <recommendedName>
        <fullName evidence="4">Alanine racemase</fullName>
        <ecNumber evidence="4">5.1.1.1</ecNumber>
    </recommendedName>
</protein>
<dbReference type="PROSITE" id="PS00395">
    <property type="entry name" value="ALANINE_RACEMASE"/>
    <property type="match status" value="1"/>
</dbReference>
<dbReference type="EC" id="5.1.1.1" evidence="4"/>
<dbReference type="EMBL" id="CP000878">
    <property type="protein sequence ID" value="ABX09578.1"/>
    <property type="molecule type" value="Genomic_DNA"/>
</dbReference>
<dbReference type="SUPFAM" id="SSF51419">
    <property type="entry name" value="PLP-binding barrel"/>
    <property type="match status" value="1"/>
</dbReference>
<feature type="active site" description="Proton acceptor; specific for L-alanine" evidence="4">
    <location>
        <position position="274"/>
    </location>
</feature>
<dbReference type="GO" id="GO:0008784">
    <property type="term" value="F:alanine racemase activity"/>
    <property type="evidence" value="ECO:0007669"/>
    <property type="project" value="UniProtKB-UniRule"/>
</dbReference>
<evidence type="ECO:0000256" key="5">
    <source>
        <dbReference type="PIRSR" id="PIRSR600821-50"/>
    </source>
</evidence>
<dbReference type="Pfam" id="PF01168">
    <property type="entry name" value="Ala_racemase_N"/>
    <property type="match status" value="1"/>
</dbReference>
<dbReference type="FunFam" id="3.20.20.10:FF:000002">
    <property type="entry name" value="Alanine racemase"/>
    <property type="match status" value="1"/>
</dbReference>
<feature type="modified residue" description="N6-(pyridoxal phosphate)lysine" evidence="4 5">
    <location>
        <position position="43"/>
    </location>
</feature>
<sequence>MLLDKLDPCQRAWVEVKPAAIEANTRNIKQRLPKQCMLMAVVKADGYGHGAQTVAKSALEGGAQSLGVATLQEGIDLRQAGIKSPILLLGNLTNEEDLDACLSWNLMPTISDYREAVICHKIAEERVQTFAVHVKVDTGMTRLGCELSDAPSLLNFIDDLRFLDLEGVYSHLALADGDFDGEGGRVTFHQKQKFDNLLKSISLKNKSIVRHLANSAGTLRDCGLYYDMVRVGIALYGYSPIESLKNDFSLEPALAVKARITLIREVPAGTGVSYGHTFITKEQSRLAVVGIGYADGVGRALSGKISVLINGKLFPQVGAITMDQLVIDITGNLDISVGNVVTLLGFDQGRSLSPYYWSDISGSIPWEILCGFKYRLPRVIV</sequence>
<dbReference type="GO" id="GO:0005829">
    <property type="term" value="C:cytosol"/>
    <property type="evidence" value="ECO:0007669"/>
    <property type="project" value="TreeGrafter"/>
</dbReference>
<name>A9BCL6_PROM4</name>
<dbReference type="KEGG" id="pmj:P9211_16471"/>
<evidence type="ECO:0000313" key="9">
    <source>
        <dbReference type="Proteomes" id="UP000000788"/>
    </source>
</evidence>
<dbReference type="Gene3D" id="3.20.20.10">
    <property type="entry name" value="Alanine racemase"/>
    <property type="match status" value="1"/>
</dbReference>
<dbReference type="GO" id="GO:0030632">
    <property type="term" value="P:D-alanine biosynthetic process"/>
    <property type="evidence" value="ECO:0007669"/>
    <property type="project" value="UniProtKB-UniRule"/>
</dbReference>
<dbReference type="NCBIfam" id="TIGR00492">
    <property type="entry name" value="alr"/>
    <property type="match status" value="1"/>
</dbReference>
<dbReference type="eggNOG" id="COG0787">
    <property type="taxonomic scope" value="Bacteria"/>
</dbReference>
<gene>
    <name evidence="8" type="primary">alr</name>
    <name evidence="8" type="ordered locus">P9211_16471</name>
</gene>
<dbReference type="InterPro" id="IPR009006">
    <property type="entry name" value="Ala_racemase/Decarboxylase_C"/>
</dbReference>
<comment type="catalytic activity">
    <reaction evidence="4">
        <text>L-alanine = D-alanine</text>
        <dbReference type="Rhea" id="RHEA:20249"/>
        <dbReference type="ChEBI" id="CHEBI:57416"/>
        <dbReference type="ChEBI" id="CHEBI:57972"/>
        <dbReference type="EC" id="5.1.1.1"/>
    </reaction>
</comment>
<evidence type="ECO:0000256" key="2">
    <source>
        <dbReference type="ARBA" id="ARBA00022898"/>
    </source>
</evidence>
<keyword evidence="2 4" id="KW-0663">Pyridoxal phosphate</keyword>
<dbReference type="InterPro" id="IPR011079">
    <property type="entry name" value="Ala_racemase_C"/>
</dbReference>
<accession>A9BCL6</accession>
<keyword evidence="9" id="KW-1185">Reference proteome</keyword>
<comment type="pathway">
    <text evidence="4">Amino-acid biosynthesis; D-alanine biosynthesis; D-alanine from L-alanine: step 1/1.</text>
</comment>
<dbReference type="Proteomes" id="UP000000788">
    <property type="component" value="Chromosome"/>
</dbReference>
<proteinExistence type="inferred from homology"/>
<keyword evidence="3 4" id="KW-0413">Isomerase</keyword>
<comment type="similarity">
    <text evidence="4">Belongs to the alanine racemase family.</text>
</comment>
<dbReference type="PANTHER" id="PTHR30511">
    <property type="entry name" value="ALANINE RACEMASE"/>
    <property type="match status" value="1"/>
</dbReference>
<comment type="function">
    <text evidence="4">Catalyzes the interconversion of L-alanine and D-alanine. May also act on other amino acids.</text>
</comment>
<dbReference type="GO" id="GO:0030170">
    <property type="term" value="F:pyridoxal phosphate binding"/>
    <property type="evidence" value="ECO:0007669"/>
    <property type="project" value="UniProtKB-UniRule"/>
</dbReference>
<dbReference type="STRING" id="93059.P9211_16471"/>
<evidence type="ECO:0000256" key="3">
    <source>
        <dbReference type="ARBA" id="ARBA00023235"/>
    </source>
</evidence>
<evidence type="ECO:0000259" key="7">
    <source>
        <dbReference type="SMART" id="SM01005"/>
    </source>
</evidence>
<organism evidence="8 9">
    <name type="scientific">Prochlorococcus marinus (strain MIT 9211)</name>
    <dbReference type="NCBI Taxonomy" id="93059"/>
    <lineage>
        <taxon>Bacteria</taxon>
        <taxon>Bacillati</taxon>
        <taxon>Cyanobacteriota</taxon>
        <taxon>Cyanophyceae</taxon>
        <taxon>Synechococcales</taxon>
        <taxon>Prochlorococcaceae</taxon>
        <taxon>Prochlorococcus</taxon>
    </lineage>
</organism>
<dbReference type="Gene3D" id="2.40.37.10">
    <property type="entry name" value="Lyase, Ornithine Decarboxylase, Chain A, domain 1"/>
    <property type="match status" value="1"/>
</dbReference>
<dbReference type="UniPathway" id="UPA00042">
    <property type="reaction ID" value="UER00497"/>
</dbReference>
<dbReference type="SMART" id="SM01005">
    <property type="entry name" value="Ala_racemase_C"/>
    <property type="match status" value="1"/>
</dbReference>
<dbReference type="PRINTS" id="PR00992">
    <property type="entry name" value="ALARACEMASE"/>
</dbReference>
<comment type="cofactor">
    <cofactor evidence="1 4 5">
        <name>pyridoxal 5'-phosphate</name>
        <dbReference type="ChEBI" id="CHEBI:597326"/>
    </cofactor>
</comment>
<feature type="binding site" evidence="4 6">
    <location>
        <position position="142"/>
    </location>
    <ligand>
        <name>substrate</name>
    </ligand>
</feature>
<dbReference type="InterPro" id="IPR029066">
    <property type="entry name" value="PLP-binding_barrel"/>
</dbReference>
<dbReference type="RefSeq" id="WP_012196199.1">
    <property type="nucleotide sequence ID" value="NC_009976.1"/>
</dbReference>
<dbReference type="SUPFAM" id="SSF50621">
    <property type="entry name" value="Alanine racemase C-terminal domain-like"/>
    <property type="match status" value="1"/>
</dbReference>
<dbReference type="HOGENOM" id="CLU_028393_2_2_3"/>
<dbReference type="InterPro" id="IPR020622">
    <property type="entry name" value="Ala_racemase_pyridoxalP-BS"/>
</dbReference>
<feature type="domain" description="Alanine racemase C-terminal" evidence="7">
    <location>
        <begin position="253"/>
        <end position="381"/>
    </location>
</feature>
<dbReference type="CDD" id="cd00430">
    <property type="entry name" value="PLPDE_III_AR"/>
    <property type="match status" value="1"/>
</dbReference>
<evidence type="ECO:0000256" key="4">
    <source>
        <dbReference type="HAMAP-Rule" id="MF_01201"/>
    </source>
</evidence>
<dbReference type="PANTHER" id="PTHR30511:SF0">
    <property type="entry name" value="ALANINE RACEMASE, CATABOLIC-RELATED"/>
    <property type="match status" value="1"/>
</dbReference>
<dbReference type="InterPro" id="IPR001608">
    <property type="entry name" value="Ala_racemase_N"/>
</dbReference>
<dbReference type="HAMAP" id="MF_01201">
    <property type="entry name" value="Ala_racemase"/>
    <property type="match status" value="1"/>
</dbReference>
<dbReference type="InterPro" id="IPR000821">
    <property type="entry name" value="Ala_racemase"/>
</dbReference>
<dbReference type="AlphaFoldDB" id="A9BCL6"/>
<evidence type="ECO:0000256" key="1">
    <source>
        <dbReference type="ARBA" id="ARBA00001933"/>
    </source>
</evidence>
<feature type="binding site" evidence="4 6">
    <location>
        <position position="322"/>
    </location>
    <ligand>
        <name>substrate</name>
    </ligand>
</feature>
<evidence type="ECO:0000256" key="6">
    <source>
        <dbReference type="PIRSR" id="PIRSR600821-52"/>
    </source>
</evidence>
<reference evidence="8 9" key="1">
    <citation type="journal article" date="2007" name="PLoS Genet.">
        <title>Patterns and implications of gene gain and loss in the evolution of Prochlorococcus.</title>
        <authorList>
            <person name="Kettler G.C."/>
            <person name="Martiny A.C."/>
            <person name="Huang K."/>
            <person name="Zucker J."/>
            <person name="Coleman M.L."/>
            <person name="Rodrigue S."/>
            <person name="Chen F."/>
            <person name="Lapidus A."/>
            <person name="Ferriera S."/>
            <person name="Johnson J."/>
            <person name="Steglich C."/>
            <person name="Church G.M."/>
            <person name="Richardson P."/>
            <person name="Chisholm S.W."/>
        </authorList>
    </citation>
    <scope>NUCLEOTIDE SEQUENCE [LARGE SCALE GENOMIC DNA]</scope>
    <source>
        <strain evidence="9">MIT 9211</strain>
    </source>
</reference>
<dbReference type="Pfam" id="PF00842">
    <property type="entry name" value="Ala_racemase_C"/>
    <property type="match status" value="1"/>
</dbReference>
<evidence type="ECO:0000313" key="8">
    <source>
        <dbReference type="EMBL" id="ABX09578.1"/>
    </source>
</evidence>
<feature type="active site" description="Proton acceptor; specific for D-alanine" evidence="4">
    <location>
        <position position="43"/>
    </location>
</feature>